<keyword evidence="2" id="KW-1185">Reference proteome</keyword>
<evidence type="ECO:0000313" key="1">
    <source>
        <dbReference type="EMBL" id="ASF42044.1"/>
    </source>
</evidence>
<dbReference type="KEGG" id="capn:CBG49_02470"/>
<dbReference type="PROSITE" id="PS51257">
    <property type="entry name" value="PROKAR_LIPOPROTEIN"/>
    <property type="match status" value="1"/>
</dbReference>
<dbReference type="Proteomes" id="UP000197007">
    <property type="component" value="Chromosome"/>
</dbReference>
<dbReference type="EMBL" id="CP022022">
    <property type="protein sequence ID" value="ASF42044.1"/>
    <property type="molecule type" value="Genomic_DNA"/>
</dbReference>
<proteinExistence type="predicted"/>
<protein>
    <submittedName>
        <fullName evidence="1">Uncharacterized protein</fullName>
    </submittedName>
</protein>
<evidence type="ECO:0000313" key="2">
    <source>
        <dbReference type="Proteomes" id="UP000197007"/>
    </source>
</evidence>
<dbReference type="RefSeq" id="WP_088593235.1">
    <property type="nucleotide sequence ID" value="NZ_CP022022.1"/>
</dbReference>
<gene>
    <name evidence="1" type="ORF">CBG49_02470</name>
</gene>
<reference evidence="2" key="1">
    <citation type="submission" date="2017-06" db="EMBL/GenBank/DDBJ databases">
        <title>Complete genome sequence of Capnocytophaga sp. KCOM 1579 (=ChDC OS43) isolated from a human refractory periapical abscess lesion.</title>
        <authorList>
            <person name="Kook J.-K."/>
            <person name="Park S.-N."/>
            <person name="Lim Y.K."/>
            <person name="Roh H."/>
        </authorList>
    </citation>
    <scope>NUCLEOTIDE SEQUENCE [LARGE SCALE GENOMIC DNA]</scope>
    <source>
        <strain evidence="2">ChDC OS43</strain>
    </source>
</reference>
<name>A0A1Z4BL73_9FLAO</name>
<accession>A0A1Z4BL73</accession>
<sequence length="137" mass="15488">MKRTILTLLIALAIVACSKEDIKKMEGKVDVTLYLKDTNGAPLKNWVVYAYDQWAWEHKGGSKPTFHAKSTATDDEGKAIFTLSVDKFEEREVYHFVVYYNQNKQNLSGDDVTENTLKTSKAVTLKSKDNAPITLQL</sequence>
<organism evidence="1 2">
    <name type="scientific">Capnocytophaga endodontalis</name>
    <dbReference type="NCBI Taxonomy" id="2708117"/>
    <lineage>
        <taxon>Bacteria</taxon>
        <taxon>Pseudomonadati</taxon>
        <taxon>Bacteroidota</taxon>
        <taxon>Flavobacteriia</taxon>
        <taxon>Flavobacteriales</taxon>
        <taxon>Flavobacteriaceae</taxon>
        <taxon>Capnocytophaga</taxon>
    </lineage>
</organism>
<dbReference type="AlphaFoldDB" id="A0A1Z4BL73"/>